<dbReference type="OrthoDB" id="104711at2"/>
<dbReference type="PANTHER" id="PTHR19353:SF19">
    <property type="entry name" value="DELTA(5) FATTY ACID DESATURASE C-RELATED"/>
    <property type="match status" value="1"/>
</dbReference>
<evidence type="ECO:0000256" key="2">
    <source>
        <dbReference type="SAM" id="Phobius"/>
    </source>
</evidence>
<keyword evidence="2" id="KW-0472">Membrane</keyword>
<dbReference type="GO" id="GO:0016020">
    <property type="term" value="C:membrane"/>
    <property type="evidence" value="ECO:0007669"/>
    <property type="project" value="TreeGrafter"/>
</dbReference>
<dbReference type="RefSeq" id="WP_155072945.1">
    <property type="nucleotide sequence ID" value="NZ_WIXO01000001.1"/>
</dbReference>
<evidence type="ECO:0000313" key="5">
    <source>
        <dbReference type="Proteomes" id="UP000473014"/>
    </source>
</evidence>
<dbReference type="AlphaFoldDB" id="A0A6G2BK67"/>
<name>A0A6G2BK67_9ACTN</name>
<dbReference type="GO" id="GO:0008610">
    <property type="term" value="P:lipid biosynthetic process"/>
    <property type="evidence" value="ECO:0007669"/>
    <property type="project" value="UniProtKB-ARBA"/>
</dbReference>
<feature type="compositionally biased region" description="Low complexity" evidence="1">
    <location>
        <begin position="8"/>
        <end position="26"/>
    </location>
</feature>
<keyword evidence="2" id="KW-1133">Transmembrane helix</keyword>
<evidence type="ECO:0000256" key="1">
    <source>
        <dbReference type="SAM" id="MobiDB-lite"/>
    </source>
</evidence>
<accession>A0A6G2BK67</accession>
<dbReference type="InterPro" id="IPR012171">
    <property type="entry name" value="Fatty_acid_desaturase"/>
</dbReference>
<dbReference type="GO" id="GO:0016717">
    <property type="term" value="F:oxidoreductase activity, acting on paired donors, with oxidation of a pair of donors resulting in the reduction of molecular oxygen to two molecules of water"/>
    <property type="evidence" value="ECO:0007669"/>
    <property type="project" value="TreeGrafter"/>
</dbReference>
<dbReference type="Proteomes" id="UP000473014">
    <property type="component" value="Unassembled WGS sequence"/>
</dbReference>
<organism evidence="4 5">
    <name type="scientific">Streptomyces taklimakanensis</name>
    <dbReference type="NCBI Taxonomy" id="2569853"/>
    <lineage>
        <taxon>Bacteria</taxon>
        <taxon>Bacillati</taxon>
        <taxon>Actinomycetota</taxon>
        <taxon>Actinomycetes</taxon>
        <taxon>Kitasatosporales</taxon>
        <taxon>Streptomycetaceae</taxon>
        <taxon>Streptomyces</taxon>
    </lineage>
</organism>
<evidence type="ECO:0000313" key="4">
    <source>
        <dbReference type="EMBL" id="MTE22469.1"/>
    </source>
</evidence>
<protein>
    <submittedName>
        <fullName evidence="4">Acyl-CoA desaturase</fullName>
    </submittedName>
</protein>
<proteinExistence type="predicted"/>
<feature type="domain" description="Fatty acid desaturase" evidence="3">
    <location>
        <begin position="89"/>
        <end position="336"/>
    </location>
</feature>
<dbReference type="CDD" id="cd03506">
    <property type="entry name" value="Delta6-FADS-like"/>
    <property type="match status" value="1"/>
</dbReference>
<keyword evidence="5" id="KW-1185">Reference proteome</keyword>
<reference evidence="4 5" key="1">
    <citation type="submission" date="2019-11" db="EMBL/GenBank/DDBJ databases">
        <authorList>
            <person name="Yuan L."/>
        </authorList>
    </citation>
    <scope>NUCLEOTIDE SEQUENCE [LARGE SCALE GENOMIC DNA]</scope>
    <source>
        <strain evidence="4 5">TRM43335</strain>
    </source>
</reference>
<dbReference type="PANTHER" id="PTHR19353">
    <property type="entry name" value="FATTY ACID DESATURASE 2"/>
    <property type="match status" value="1"/>
</dbReference>
<dbReference type="Pfam" id="PF00487">
    <property type="entry name" value="FA_desaturase"/>
    <property type="match status" value="1"/>
</dbReference>
<dbReference type="InterPro" id="IPR005804">
    <property type="entry name" value="FA_desaturase_dom"/>
</dbReference>
<dbReference type="EMBL" id="WIXO01000001">
    <property type="protein sequence ID" value="MTE22469.1"/>
    <property type="molecule type" value="Genomic_DNA"/>
</dbReference>
<gene>
    <name evidence="4" type="ORF">F0L17_25900</name>
</gene>
<sequence length="361" mass="39714">MRRFRTLPTTAVVTTRASSTRRSSPSPHRENATARQAPPDAGSEFTPLLRDVEGQGLLDRRPGWYARTIATNALGLAAIVTGTALMGGSWWVVALASVLAVLCARTAFIGHDAGHAQVSGDRAVNRRIGLVHGDLLLGVSHGWWDDKHDRHHANPNHIGKDPDVAPDALVFTSEQAATRTGFRGLLTRHQARLFFPLALLGGLALKPYGFQDLYRRTGRERPVEGTLLLTTMPLTHALVFVALHQALSELHLGMAFAPDHKGMDMPDLDGEKGGHLRLQAIASRDVRGSFLTDWFLGGLNYQAEHHLFPSMPRPYPRLARSMVKARCRDLGSPYAETDLVDSHRQALRHMDEVGEPLRADM</sequence>
<feature type="region of interest" description="Disordered" evidence="1">
    <location>
        <begin position="1"/>
        <end position="46"/>
    </location>
</feature>
<evidence type="ECO:0000259" key="3">
    <source>
        <dbReference type="Pfam" id="PF00487"/>
    </source>
</evidence>
<comment type="caution">
    <text evidence="4">The sequence shown here is derived from an EMBL/GenBank/DDBJ whole genome shotgun (WGS) entry which is preliminary data.</text>
</comment>
<keyword evidence="2" id="KW-0812">Transmembrane</keyword>
<feature type="transmembrane region" description="Helical" evidence="2">
    <location>
        <begin position="64"/>
        <end position="84"/>
    </location>
</feature>